<protein>
    <submittedName>
        <fullName evidence="1">Uncharacterized protein</fullName>
    </submittedName>
</protein>
<name>F8L821_SIMNZ</name>
<proteinExistence type="predicted"/>
<evidence type="ECO:0000313" key="1">
    <source>
        <dbReference type="EMBL" id="CCB88923.1"/>
    </source>
</evidence>
<dbReference type="AlphaFoldDB" id="F8L821"/>
<reference key="1">
    <citation type="journal article" date="2011" name="Mol. Biol. Evol.">
        <title>Unity in variety -- the pan-genome of the Chlamydiae.</title>
        <authorList>
            <person name="Collingro A."/>
            <person name="Tischler P."/>
            <person name="Weinmaier T."/>
            <person name="Penz T."/>
            <person name="Heinz E."/>
            <person name="Brunham R.C."/>
            <person name="Read T.D."/>
            <person name="Bavoil P.M."/>
            <person name="Sachse K."/>
            <person name="Kahane S."/>
            <person name="Friedman M.G."/>
            <person name="Rattei T."/>
            <person name="Myers G.S.A."/>
            <person name="Horn M."/>
        </authorList>
    </citation>
    <scope>NUCLEOTIDE SEQUENCE</scope>
    <source>
        <strain>Z</strain>
    </source>
</reference>
<dbReference type="SUPFAM" id="SSF55550">
    <property type="entry name" value="SH2 domain"/>
    <property type="match status" value="1"/>
</dbReference>
<dbReference type="InterPro" id="IPR036860">
    <property type="entry name" value="SH2_dom_sf"/>
</dbReference>
<dbReference type="KEGG" id="sng:SNE_A10460"/>
<dbReference type="EMBL" id="FR872582">
    <property type="protein sequence ID" value="CCB88923.1"/>
    <property type="molecule type" value="Genomic_DNA"/>
</dbReference>
<evidence type="ECO:0000313" key="2">
    <source>
        <dbReference type="Proteomes" id="UP000000496"/>
    </source>
</evidence>
<dbReference type="RefSeq" id="WP_013943390.1">
    <property type="nucleotide sequence ID" value="NC_015713.1"/>
</dbReference>
<organism evidence="1 2">
    <name type="scientific">Simkania negevensis (strain ATCC VR-1471 / DSM 27360 / Z)</name>
    <dbReference type="NCBI Taxonomy" id="331113"/>
    <lineage>
        <taxon>Bacteria</taxon>
        <taxon>Pseudomonadati</taxon>
        <taxon>Chlamydiota</taxon>
        <taxon>Chlamydiia</taxon>
        <taxon>Parachlamydiales</taxon>
        <taxon>Simkaniaceae</taxon>
        <taxon>Simkania</taxon>
    </lineage>
</organism>
<keyword evidence="2" id="KW-1185">Reference proteome</keyword>
<dbReference type="CDD" id="cd00173">
    <property type="entry name" value="SH2"/>
    <property type="match status" value="1"/>
</dbReference>
<dbReference type="STRING" id="331113.SNE_A10460"/>
<reference evidence="1 2" key="2">
    <citation type="journal article" date="2011" name="Mol. Biol. Evol.">
        <title>Unity in variety--the pan-genome of the Chlamydiae.</title>
        <authorList>
            <person name="Collingro A."/>
            <person name="Tischler P."/>
            <person name="Weinmaier T."/>
            <person name="Penz T."/>
            <person name="Heinz E."/>
            <person name="Brunham R.C."/>
            <person name="Read T.D."/>
            <person name="Bavoil P.M."/>
            <person name="Sachse K."/>
            <person name="Kahane S."/>
            <person name="Friedman M.G."/>
            <person name="Rattei T."/>
            <person name="Myers G.S."/>
            <person name="Horn M."/>
        </authorList>
    </citation>
    <scope>NUCLEOTIDE SEQUENCE [LARGE SCALE GENOMIC DNA]</scope>
    <source>
        <strain evidence="2">ATCC VR-1471 / Z</strain>
    </source>
</reference>
<dbReference type="HOGENOM" id="CLU_2036480_0_0_0"/>
<accession>F8L821</accession>
<sequence>MLTFSRTRLRFKTPFVSKKQQLIVAIKNHASWRGNVSLCEAAALLKGNDPYTFIVSEGMDECHFFLSYVSSDRTIKHKNVRVLIDRGDWVVKNGQGLSFPTLDLLVPSCLQCSASVCKPLV</sequence>
<gene>
    <name evidence="1" type="ordered locus">SNE_A10460</name>
</gene>
<dbReference type="Proteomes" id="UP000000496">
    <property type="component" value="Chromosome gsn.131"/>
</dbReference>